<dbReference type="AlphaFoldDB" id="X1GYX2"/>
<name>X1GYX2_9ZZZZ</name>
<sequence>ADYWGRYYRGRPFWAQHDRWFARPFAHRPPPVYRGPVRDYVHGPVHELNGHPFAHAPVGRPIETHREPPRVEPRREAEHREERH</sequence>
<dbReference type="EMBL" id="BARU01006332">
    <property type="protein sequence ID" value="GAH46819.1"/>
    <property type="molecule type" value="Genomic_DNA"/>
</dbReference>
<reference evidence="2" key="1">
    <citation type="journal article" date="2014" name="Front. Microbiol.">
        <title>High frequency of phylogenetically diverse reductive dehalogenase-homologous genes in deep subseafloor sedimentary metagenomes.</title>
        <authorList>
            <person name="Kawai M."/>
            <person name="Futagami T."/>
            <person name="Toyoda A."/>
            <person name="Takaki Y."/>
            <person name="Nishi S."/>
            <person name="Hori S."/>
            <person name="Arai W."/>
            <person name="Tsubouchi T."/>
            <person name="Morono Y."/>
            <person name="Uchiyama I."/>
            <person name="Ito T."/>
            <person name="Fujiyama A."/>
            <person name="Inagaki F."/>
            <person name="Takami H."/>
        </authorList>
    </citation>
    <scope>NUCLEOTIDE SEQUENCE</scope>
    <source>
        <strain evidence="2">Expedition CK06-06</strain>
    </source>
</reference>
<feature type="region of interest" description="Disordered" evidence="1">
    <location>
        <begin position="51"/>
        <end position="84"/>
    </location>
</feature>
<evidence type="ECO:0000256" key="1">
    <source>
        <dbReference type="SAM" id="MobiDB-lite"/>
    </source>
</evidence>
<feature type="compositionally biased region" description="Basic and acidic residues" evidence="1">
    <location>
        <begin position="62"/>
        <end position="84"/>
    </location>
</feature>
<proteinExistence type="predicted"/>
<protein>
    <submittedName>
        <fullName evidence="2">Uncharacterized protein</fullName>
    </submittedName>
</protein>
<gene>
    <name evidence="2" type="ORF">S03H2_12445</name>
</gene>
<evidence type="ECO:0000313" key="2">
    <source>
        <dbReference type="EMBL" id="GAH46819.1"/>
    </source>
</evidence>
<feature type="non-terminal residue" evidence="2">
    <location>
        <position position="1"/>
    </location>
</feature>
<accession>X1GYX2</accession>
<organism evidence="2">
    <name type="scientific">marine sediment metagenome</name>
    <dbReference type="NCBI Taxonomy" id="412755"/>
    <lineage>
        <taxon>unclassified sequences</taxon>
        <taxon>metagenomes</taxon>
        <taxon>ecological metagenomes</taxon>
    </lineage>
</organism>
<comment type="caution">
    <text evidence="2">The sequence shown here is derived from an EMBL/GenBank/DDBJ whole genome shotgun (WGS) entry which is preliminary data.</text>
</comment>